<proteinExistence type="predicted"/>
<organism evidence="1 2">
    <name type="scientific">Silvibacterium bohemicum</name>
    <dbReference type="NCBI Taxonomy" id="1577686"/>
    <lineage>
        <taxon>Bacteria</taxon>
        <taxon>Pseudomonadati</taxon>
        <taxon>Acidobacteriota</taxon>
        <taxon>Terriglobia</taxon>
        <taxon>Terriglobales</taxon>
        <taxon>Acidobacteriaceae</taxon>
        <taxon>Silvibacterium</taxon>
    </lineage>
</organism>
<protein>
    <submittedName>
        <fullName evidence="1">Uncharacterized protein</fullName>
    </submittedName>
</protein>
<sequence>MASGCVQKECLTHEFCFSSLGAVRNAIQATEFPRSARLNNLGMARDSLSAVPKVMWASAILRPCIITLFRSH</sequence>
<reference evidence="1 2" key="1">
    <citation type="submission" date="2020-08" db="EMBL/GenBank/DDBJ databases">
        <title>Genomic Encyclopedia of Type Strains, Phase IV (KMG-IV): sequencing the most valuable type-strain genomes for metagenomic binning, comparative biology and taxonomic classification.</title>
        <authorList>
            <person name="Goeker M."/>
        </authorList>
    </citation>
    <scope>NUCLEOTIDE SEQUENCE [LARGE SCALE GENOMIC DNA]</scope>
    <source>
        <strain evidence="1 2">DSM 103733</strain>
    </source>
</reference>
<comment type="caution">
    <text evidence="1">The sequence shown here is derived from an EMBL/GenBank/DDBJ whole genome shotgun (WGS) entry which is preliminary data.</text>
</comment>
<dbReference type="EMBL" id="JACHEK010000005">
    <property type="protein sequence ID" value="MBB6144667.1"/>
    <property type="molecule type" value="Genomic_DNA"/>
</dbReference>
<evidence type="ECO:0000313" key="2">
    <source>
        <dbReference type="Proteomes" id="UP000538666"/>
    </source>
</evidence>
<dbReference type="AlphaFoldDB" id="A0A841JW36"/>
<gene>
    <name evidence="1" type="ORF">HNQ77_002623</name>
</gene>
<accession>A0A841JW36</accession>
<name>A0A841JW36_9BACT</name>
<dbReference type="Proteomes" id="UP000538666">
    <property type="component" value="Unassembled WGS sequence"/>
</dbReference>
<evidence type="ECO:0000313" key="1">
    <source>
        <dbReference type="EMBL" id="MBB6144667.1"/>
    </source>
</evidence>
<keyword evidence="2" id="KW-1185">Reference proteome</keyword>